<evidence type="ECO:0000313" key="2">
    <source>
        <dbReference type="Proteomes" id="UP000034054"/>
    </source>
</evidence>
<gene>
    <name evidence="1" type="ORF">UY76_C0053G0001</name>
</gene>
<reference evidence="1 2" key="1">
    <citation type="journal article" date="2015" name="Nature">
        <title>rRNA introns, odd ribosomes, and small enigmatic genomes across a large radiation of phyla.</title>
        <authorList>
            <person name="Brown C.T."/>
            <person name="Hug L.A."/>
            <person name="Thomas B.C."/>
            <person name="Sharon I."/>
            <person name="Castelle C.J."/>
            <person name="Singh A."/>
            <person name="Wilkins M.J."/>
            <person name="Williams K.H."/>
            <person name="Banfield J.F."/>
        </authorList>
    </citation>
    <scope>NUCLEOTIDE SEQUENCE [LARGE SCALE GENOMIC DNA]</scope>
</reference>
<feature type="non-terminal residue" evidence="1">
    <location>
        <position position="1"/>
    </location>
</feature>
<organism evidence="1 2">
    <name type="scientific">Candidatus Uhrbacteria bacterium GW2011_GWA2_52_8d</name>
    <dbReference type="NCBI Taxonomy" id="1618979"/>
    <lineage>
        <taxon>Bacteria</taxon>
        <taxon>Candidatus Uhriibacteriota</taxon>
    </lineage>
</organism>
<dbReference type="AlphaFoldDB" id="A0A0G2AGM6"/>
<dbReference type="EMBL" id="LCRH01000053">
    <property type="protein sequence ID" value="KKW31669.1"/>
    <property type="molecule type" value="Genomic_DNA"/>
</dbReference>
<sequence>KTLKEMLEQIFELLWSVSGTMETLVDSSTNEVH</sequence>
<protein>
    <submittedName>
        <fullName evidence="1">Uncharacterized protein</fullName>
    </submittedName>
</protein>
<accession>A0A0G2AGM6</accession>
<proteinExistence type="predicted"/>
<comment type="caution">
    <text evidence="1">The sequence shown here is derived from an EMBL/GenBank/DDBJ whole genome shotgun (WGS) entry which is preliminary data.</text>
</comment>
<name>A0A0G2AGM6_9BACT</name>
<evidence type="ECO:0000313" key="1">
    <source>
        <dbReference type="EMBL" id="KKW31669.1"/>
    </source>
</evidence>
<dbReference type="Proteomes" id="UP000034054">
    <property type="component" value="Unassembled WGS sequence"/>
</dbReference>